<dbReference type="GeneID" id="2844648"/>
<dbReference type="InterPro" id="IPR032466">
    <property type="entry name" value="Metal_Hydrolase"/>
</dbReference>
<dbReference type="PANTHER" id="PTHR10443:SF12">
    <property type="entry name" value="DIPEPTIDASE"/>
    <property type="match status" value="1"/>
</dbReference>
<dbReference type="PaxDb" id="263820-PTO0633"/>
<name>Q6L1D4_PICTO</name>
<dbReference type="OrthoDB" id="26221at2157"/>
<dbReference type="SUPFAM" id="SSF51556">
    <property type="entry name" value="Metallo-dependent hydrolases"/>
    <property type="match status" value="1"/>
</dbReference>
<organism evidence="1 2">
    <name type="scientific">Picrophilus torridus (strain ATCC 700027 / DSM 9790 / JCM 10055 / NBRC 100828 / KAW 2/3)</name>
    <dbReference type="NCBI Taxonomy" id="1122961"/>
    <lineage>
        <taxon>Archaea</taxon>
        <taxon>Methanobacteriati</taxon>
        <taxon>Thermoplasmatota</taxon>
        <taxon>Thermoplasmata</taxon>
        <taxon>Thermoplasmatales</taxon>
        <taxon>Picrophilaceae</taxon>
        <taxon>Picrophilus</taxon>
    </lineage>
</organism>
<proteinExistence type="predicted"/>
<evidence type="ECO:0000313" key="2">
    <source>
        <dbReference type="Proteomes" id="UP000000438"/>
    </source>
</evidence>
<keyword evidence="1" id="KW-0378">Hydrolase</keyword>
<dbReference type="HOGENOM" id="CLU_031404_2_1_2"/>
<reference evidence="1 2" key="1">
    <citation type="journal article" date="2004" name="Proc. Natl. Acad. Sci. U.S.A.">
        <title>Genome sequence of Picrophilus torridus and its implications for life around pH 0.</title>
        <authorList>
            <person name="Futterer O."/>
            <person name="Angelov A."/>
            <person name="Liesegang H."/>
            <person name="Gottschalk G."/>
            <person name="Schleper C."/>
            <person name="Schepers B."/>
            <person name="Dock C."/>
            <person name="Antranikian G."/>
            <person name="Liebl W."/>
        </authorList>
    </citation>
    <scope>NUCLEOTIDE SEQUENCE [LARGE SCALE GENOMIC DNA]</scope>
    <source>
        <strain evidence="2">ATCC 700027 / DSM 9790 / JCM 10055 / NBRC 100828</strain>
    </source>
</reference>
<protein>
    <submittedName>
        <fullName evidence="1">Microsomal dipeptidase</fullName>
        <ecNumber evidence="1">3.4.13.19</ecNumber>
    </submittedName>
</protein>
<keyword evidence="1" id="KW-0645">Protease</keyword>
<dbReference type="EC" id="3.4.13.19" evidence="1"/>
<dbReference type="RefSeq" id="WP_011177434.1">
    <property type="nucleotide sequence ID" value="NC_005877.1"/>
</dbReference>
<dbReference type="GO" id="GO:0006508">
    <property type="term" value="P:proteolysis"/>
    <property type="evidence" value="ECO:0007669"/>
    <property type="project" value="InterPro"/>
</dbReference>
<keyword evidence="1" id="KW-0224">Dipeptidase</keyword>
<dbReference type="GO" id="GO:0070573">
    <property type="term" value="F:metallodipeptidase activity"/>
    <property type="evidence" value="ECO:0007669"/>
    <property type="project" value="InterPro"/>
</dbReference>
<dbReference type="Gene3D" id="3.20.20.140">
    <property type="entry name" value="Metal-dependent hydrolases"/>
    <property type="match status" value="1"/>
</dbReference>
<accession>Q6L1D4</accession>
<dbReference type="AlphaFoldDB" id="Q6L1D4"/>
<dbReference type="PANTHER" id="PTHR10443">
    <property type="entry name" value="MICROSOMAL DIPEPTIDASE"/>
    <property type="match status" value="1"/>
</dbReference>
<dbReference type="KEGG" id="pto:PTO0633"/>
<evidence type="ECO:0000313" key="1">
    <source>
        <dbReference type="EMBL" id="AAT43218.1"/>
    </source>
</evidence>
<dbReference type="Pfam" id="PF01244">
    <property type="entry name" value="Peptidase_M19"/>
    <property type="match status" value="1"/>
</dbReference>
<dbReference type="PROSITE" id="PS51365">
    <property type="entry name" value="RENAL_DIPEPTIDASE_2"/>
    <property type="match status" value="1"/>
</dbReference>
<sequence length="296" mass="33655">MEIIDLHEDLAFSSFYYNVYNETGQSSIEKLKSFDKSIIFSAVFPHIKIHGQKTKFIPLMDVMLEQFKLYYRISSDYKINIIEDKILNGINFLISMEGTDILNEPEDVIILKRLGLRSIGLTWNYDTKFAASCYSKKDYGLTGHGEDLISICNKNNIIIDLAHASKKTILEASSVTERPVIDSHTNVSALKNHKRNIDDESIKAITETDGVIGLTGIKETLKNGSIYDIIENINYVGDNYGWRHVSIGTDFLGMNDTPDNFNSILDIVKLRDFLGEHFYDVVYKNAFRVLSSNLNI</sequence>
<dbReference type="eggNOG" id="arCOG04083">
    <property type="taxonomic scope" value="Archaea"/>
</dbReference>
<dbReference type="Proteomes" id="UP000000438">
    <property type="component" value="Chromosome"/>
</dbReference>
<gene>
    <name evidence="1" type="ordered locus">PTO0633</name>
</gene>
<dbReference type="EMBL" id="AE017261">
    <property type="protein sequence ID" value="AAT43218.1"/>
    <property type="molecule type" value="Genomic_DNA"/>
</dbReference>
<dbReference type="InParanoid" id="Q6L1D4"/>
<dbReference type="InterPro" id="IPR008257">
    <property type="entry name" value="Pept_M19"/>
</dbReference>
<dbReference type="STRING" id="263820.PTO0633"/>